<keyword evidence="3" id="KW-1185">Reference proteome</keyword>
<reference evidence="2 3" key="1">
    <citation type="submission" date="2019-12" db="EMBL/GenBank/DDBJ databases">
        <title>Maritimibacter sp. nov. sp. isolated from sea sand.</title>
        <authorList>
            <person name="Kim J."/>
            <person name="Jeong S.E."/>
            <person name="Jung H.S."/>
            <person name="Jeon C.O."/>
        </authorList>
    </citation>
    <scope>NUCLEOTIDE SEQUENCE [LARGE SCALE GENOMIC DNA]</scope>
    <source>
        <strain evidence="2 3">DP07</strain>
    </source>
</reference>
<evidence type="ECO:0000256" key="1">
    <source>
        <dbReference type="SAM" id="MobiDB-lite"/>
    </source>
</evidence>
<comment type="caution">
    <text evidence="2">The sequence shown here is derived from an EMBL/GenBank/DDBJ whole genome shotgun (WGS) entry which is preliminary data.</text>
</comment>
<evidence type="ECO:0000313" key="2">
    <source>
        <dbReference type="EMBL" id="MZR13897.1"/>
    </source>
</evidence>
<feature type="region of interest" description="Disordered" evidence="1">
    <location>
        <begin position="46"/>
        <end position="87"/>
    </location>
</feature>
<evidence type="ECO:0000313" key="3">
    <source>
        <dbReference type="Proteomes" id="UP000467322"/>
    </source>
</evidence>
<dbReference type="EMBL" id="WTUX01000017">
    <property type="protein sequence ID" value="MZR13897.1"/>
    <property type="molecule type" value="Genomic_DNA"/>
</dbReference>
<dbReference type="AlphaFoldDB" id="A0A845M7W4"/>
<sequence>MSAQLITFLILVPFALAFIYAAYHEYRRYKTEGRASYGLVYNEETGTTHVTGIADEEEAYDPEDYDPNDYNDPDIASDPDEDDTSKS</sequence>
<gene>
    <name evidence="2" type="ORF">GQE99_12825</name>
</gene>
<name>A0A845M7W4_9RHOB</name>
<feature type="compositionally biased region" description="Acidic residues" evidence="1">
    <location>
        <begin position="54"/>
        <end position="87"/>
    </location>
</feature>
<organism evidence="2 3">
    <name type="scientific">Maritimibacter harenae</name>
    <dbReference type="NCBI Taxonomy" id="2606218"/>
    <lineage>
        <taxon>Bacteria</taxon>
        <taxon>Pseudomonadati</taxon>
        <taxon>Pseudomonadota</taxon>
        <taxon>Alphaproteobacteria</taxon>
        <taxon>Rhodobacterales</taxon>
        <taxon>Roseobacteraceae</taxon>
        <taxon>Maritimibacter</taxon>
    </lineage>
</organism>
<protein>
    <submittedName>
        <fullName evidence="2">Uncharacterized protein</fullName>
    </submittedName>
</protein>
<proteinExistence type="predicted"/>
<accession>A0A845M7W4</accession>
<dbReference type="RefSeq" id="WP_161352030.1">
    <property type="nucleotide sequence ID" value="NZ_WTUX01000017.1"/>
</dbReference>
<dbReference type="Proteomes" id="UP000467322">
    <property type="component" value="Unassembled WGS sequence"/>
</dbReference>